<dbReference type="OrthoDB" id="1896086at2759"/>
<dbReference type="EMBL" id="CP031385">
    <property type="protein sequence ID" value="QPG94430.1"/>
    <property type="molecule type" value="Genomic_DNA"/>
</dbReference>
<sequence length="112" mass="12678">MNVWTPSSASSTAVTATQQKKSHELEICGQAGHDWGQQTLLDNAKKCLGLGVTMWRFDYFDKPDENGMEWESEFNTPIVVKGRWFDNEKVVKWGGEKTRSINKGENKGCGFF</sequence>
<proteinExistence type="predicted"/>
<organism evidence="1 2">
    <name type="scientific">Epichloe festucae (strain Fl1)</name>
    <dbReference type="NCBI Taxonomy" id="877507"/>
    <lineage>
        <taxon>Eukaryota</taxon>
        <taxon>Fungi</taxon>
        <taxon>Dikarya</taxon>
        <taxon>Ascomycota</taxon>
        <taxon>Pezizomycotina</taxon>
        <taxon>Sordariomycetes</taxon>
        <taxon>Hypocreomycetidae</taxon>
        <taxon>Hypocreales</taxon>
        <taxon>Clavicipitaceae</taxon>
        <taxon>Epichloe</taxon>
    </lineage>
</organism>
<evidence type="ECO:0000313" key="2">
    <source>
        <dbReference type="Proteomes" id="UP000594364"/>
    </source>
</evidence>
<dbReference type="Proteomes" id="UP000594364">
    <property type="component" value="Chromosome 1"/>
</dbReference>
<dbReference type="AlphaFoldDB" id="A0A7S9KLC8"/>
<name>A0A7S9KLC8_EPIFF</name>
<evidence type="ECO:0000313" key="1">
    <source>
        <dbReference type="EMBL" id="QPG94430.1"/>
    </source>
</evidence>
<gene>
    <name evidence="1" type="ORF">C2857_006033</name>
</gene>
<reference evidence="1 2" key="1">
    <citation type="journal article" date="2018" name="PLoS Genet.">
        <title>Repeat elements organise 3D genome structure and mediate transcription in the filamentous fungus Epichloe festucae.</title>
        <authorList>
            <person name="Winter D.J."/>
            <person name="Ganley A.R.D."/>
            <person name="Young C.A."/>
            <person name="Liachko I."/>
            <person name="Schardl C.L."/>
            <person name="Dupont P.Y."/>
            <person name="Berry D."/>
            <person name="Ram A."/>
            <person name="Scott B."/>
            <person name="Cox M.P."/>
        </authorList>
    </citation>
    <scope>NUCLEOTIDE SEQUENCE [LARGE SCALE GENOMIC DNA]</scope>
    <source>
        <strain evidence="1 2">Fl1</strain>
    </source>
</reference>
<protein>
    <submittedName>
        <fullName evidence="1">Uncharacterized protein</fullName>
    </submittedName>
</protein>
<accession>A0A7S9KLC8</accession>
<keyword evidence="2" id="KW-1185">Reference proteome</keyword>